<accession>A0ABX0K887</accession>
<dbReference type="EMBL" id="WOSW01000003">
    <property type="protein sequence ID" value="NHO31634.1"/>
    <property type="molecule type" value="Genomic_DNA"/>
</dbReference>
<keyword evidence="3 4" id="KW-0378">Hydrolase</keyword>
<dbReference type="SUPFAM" id="SSF51445">
    <property type="entry name" value="(Trans)glycosidases"/>
    <property type="match status" value="1"/>
</dbReference>
<dbReference type="InterPro" id="IPR017853">
    <property type="entry name" value="GH"/>
</dbReference>
<evidence type="ECO:0000313" key="7">
    <source>
        <dbReference type="Proteomes" id="UP000615326"/>
    </source>
</evidence>
<dbReference type="Pfam" id="PF02055">
    <property type="entry name" value="Glyco_hydro_30"/>
    <property type="match status" value="1"/>
</dbReference>
<evidence type="ECO:0000256" key="2">
    <source>
        <dbReference type="ARBA" id="ARBA00022729"/>
    </source>
</evidence>
<protein>
    <recommendedName>
        <fullName evidence="5">Fibronectin type-III domain-containing protein</fullName>
    </recommendedName>
</protein>
<sequence>MSVTPVTSVINAASKSALAPGDIVQPVLTVTDLALSTPVTKRPVGAFAPAVNNGGSNEIVVDPHTVVQEWIGCGCAITDSVAYNLLTYFPAKADRLRLYDMIWGSGGMNTIRTEIGPCDYRATNWAPYIADSVTDDWTCSTFAMPHDEQYKLLILREICEVNPNVKIIGSAWTPPLMCKEAYSGPGSGGTGPSWNAGQINPTTQVFNAYALYLCKFVQAYAAHGVPVWALTMGNENNFGSGAWPSTYWSAANLATFAPILKMALLETGLETLVMGGDVSWGYADDLTGANRYAETLQSASAYVQDYAFHNYEGSVSDQLGLVVGYTNQPVRAHMTEYCADYRFTATFRAQMMIPEMFIGNVRAWGCSLTLWNMILDDIGGPWQASLTEGNSFHGVLDFNRSTLAVTETAEFYYLKHIATKFPPGTKIIRSTNSGYGINYAGIQNIAGLTPDGTIVVALFNNQGIADTCVVRDGITGTARQISLQPYDFSTIEWSAADVVAIPGTLAVPGAFTNVAAISSGGLPVFSWGLPSTATCDIAGIRVTAGISATDTSMSTVLAGNVTSFTPPGTSIGQTIYATFTPFSVGGDGPASAQISVKVTAPPAGVPTVSVAATVNGANITVTPAPTGTTAASFDIYAGASVSTMAKIGNVATNGSSAVIYAATGLTAGSLYYVAATPIDADGSSGTQSETATVTPIAEAVPDVPTIALTPGDAQVTIQITPPANNGGSTVTSFTIYSGTSTTALSKVGTMAANGASAVTYVQSPEPNGTAVYFTASATNAVGEGAQCAAESATPGASATAPGAPTVALVAGNAQIVVTVTSPANNGGSPIAAYPIIVNDASTPVTTLTAAGSYTLTGLTNGTAVSVKVGATNGVGTTYSADQSATPSLPADPAHYLSVGTNDGGAWVQKSIDLTNGVIDAEIWLDLKGYTKAAIPAFTKNTFLFGDFDPNNTNSAAANCSFGLLLGTDGTPGINIYDKTAIKFNLFALTGTAGTPVALATGSMGGIRCVLNASGGSFTAYDGAVVANATAQFFQSTDGLTWEAIGNAQAYSGSGLQTSASSGSYPVIAAGMIGGRIFRAFARNGNGSPAYGPDFTTATTGASTVTDAEGVVWNVDFGNGASII</sequence>
<keyword evidence="7" id="KW-1185">Reference proteome</keyword>
<reference evidence="6 7" key="1">
    <citation type="journal article" date="2020" name="Int. J. Syst. Evol. Microbiol.">
        <title>Novel acetic acid bacteria from cider fermentations: Acetobacter conturbans sp. nov. and Acetobacter fallax sp. nov.</title>
        <authorList>
            <person name="Sombolestani A.S."/>
            <person name="Cleenwerck I."/>
            <person name="Cnockaert M."/>
            <person name="Borremans W."/>
            <person name="Wieme A.D."/>
            <person name="De Vuyst L."/>
            <person name="Vandamme P."/>
        </authorList>
    </citation>
    <scope>NUCLEOTIDE SEQUENCE [LARGE SCALE GENOMIC DNA]</scope>
    <source>
        <strain evidence="6 7">LMG 1637</strain>
    </source>
</reference>
<gene>
    <name evidence="6" type="ORF">GOB84_03490</name>
</gene>
<name>A0ABX0K887_9PROT</name>
<evidence type="ECO:0000256" key="1">
    <source>
        <dbReference type="ARBA" id="ARBA00005382"/>
    </source>
</evidence>
<dbReference type="Gene3D" id="3.20.20.80">
    <property type="entry name" value="Glycosidases"/>
    <property type="match status" value="1"/>
</dbReference>
<dbReference type="Gene3D" id="2.60.40.1180">
    <property type="entry name" value="Golgi alpha-mannosidase II"/>
    <property type="match status" value="1"/>
</dbReference>
<evidence type="ECO:0000256" key="4">
    <source>
        <dbReference type="RuleBase" id="RU361188"/>
    </source>
</evidence>
<dbReference type="InterPro" id="IPR013783">
    <property type="entry name" value="Ig-like_fold"/>
</dbReference>
<comment type="similarity">
    <text evidence="1 4">Belongs to the glycosyl hydrolase 30 family.</text>
</comment>
<comment type="caution">
    <text evidence="6">The sequence shown here is derived from an EMBL/GenBank/DDBJ whole genome shotgun (WGS) entry which is preliminary data.</text>
</comment>
<dbReference type="InterPro" id="IPR013780">
    <property type="entry name" value="Glyco_hydro_b"/>
</dbReference>
<evidence type="ECO:0000313" key="6">
    <source>
        <dbReference type="EMBL" id="NHO31634.1"/>
    </source>
</evidence>
<dbReference type="PANTHER" id="PTHR11069:SF23">
    <property type="entry name" value="LYSOSOMAL ACID GLUCOSYLCERAMIDASE"/>
    <property type="match status" value="1"/>
</dbReference>
<dbReference type="PROSITE" id="PS50853">
    <property type="entry name" value="FN3"/>
    <property type="match status" value="1"/>
</dbReference>
<dbReference type="Proteomes" id="UP000615326">
    <property type="component" value="Unassembled WGS sequence"/>
</dbReference>
<dbReference type="InterPro" id="IPR003961">
    <property type="entry name" value="FN3_dom"/>
</dbReference>
<evidence type="ECO:0000256" key="3">
    <source>
        <dbReference type="ARBA" id="ARBA00022801"/>
    </source>
</evidence>
<dbReference type="InterPro" id="IPR033453">
    <property type="entry name" value="Glyco_hydro_30_TIM-barrel"/>
</dbReference>
<dbReference type="RefSeq" id="WP_173576221.1">
    <property type="nucleotide sequence ID" value="NZ_WOSW01000003.1"/>
</dbReference>
<dbReference type="InterPro" id="IPR001139">
    <property type="entry name" value="Glyco_hydro_30"/>
</dbReference>
<dbReference type="PANTHER" id="PTHR11069">
    <property type="entry name" value="GLUCOSYLCERAMIDASE"/>
    <property type="match status" value="1"/>
</dbReference>
<dbReference type="InterPro" id="IPR036116">
    <property type="entry name" value="FN3_sf"/>
</dbReference>
<keyword evidence="4" id="KW-0326">Glycosidase</keyword>
<dbReference type="SMART" id="SM00060">
    <property type="entry name" value="FN3"/>
    <property type="match status" value="3"/>
</dbReference>
<evidence type="ECO:0000259" key="5">
    <source>
        <dbReference type="PROSITE" id="PS50853"/>
    </source>
</evidence>
<feature type="domain" description="Fibronectin type-III" evidence="5">
    <location>
        <begin position="800"/>
        <end position="890"/>
    </location>
</feature>
<dbReference type="Gene3D" id="2.60.40.10">
    <property type="entry name" value="Immunoglobulins"/>
    <property type="match status" value="2"/>
</dbReference>
<organism evidence="6 7">
    <name type="scientific">Acetobacter fallax</name>
    <dbReference type="NCBI Taxonomy" id="1737473"/>
    <lineage>
        <taxon>Bacteria</taxon>
        <taxon>Pseudomonadati</taxon>
        <taxon>Pseudomonadota</taxon>
        <taxon>Alphaproteobacteria</taxon>
        <taxon>Acetobacterales</taxon>
        <taxon>Acetobacteraceae</taxon>
        <taxon>Acetobacter</taxon>
    </lineage>
</organism>
<proteinExistence type="inferred from homology"/>
<dbReference type="SUPFAM" id="SSF49265">
    <property type="entry name" value="Fibronectin type III"/>
    <property type="match status" value="1"/>
</dbReference>
<keyword evidence="2" id="KW-0732">Signal</keyword>